<keyword evidence="2" id="KW-0614">Plasmid</keyword>
<dbReference type="RefSeq" id="WP_012643302.1">
    <property type="nucleotide sequence ID" value="NC_011961.1"/>
</dbReference>
<dbReference type="EMBL" id="CP001276">
    <property type="protein sequence ID" value="ACM07315.1"/>
    <property type="molecule type" value="Genomic_DNA"/>
</dbReference>
<geneLocation type="plasmid" evidence="3">
    <name>Tros</name>
</geneLocation>
<organism evidence="2 3">
    <name type="scientific">Thermomicrobium roseum (strain ATCC 27502 / DSM 5159 / P-2)</name>
    <dbReference type="NCBI Taxonomy" id="309801"/>
    <lineage>
        <taxon>Bacteria</taxon>
        <taxon>Pseudomonadati</taxon>
        <taxon>Thermomicrobiota</taxon>
        <taxon>Thermomicrobia</taxon>
        <taxon>Thermomicrobiales</taxon>
        <taxon>Thermomicrobiaceae</taxon>
        <taxon>Thermomicrobium</taxon>
    </lineage>
</organism>
<accession>B9L4G3</accession>
<feature type="region of interest" description="Disordered" evidence="1">
    <location>
        <begin position="36"/>
        <end position="65"/>
    </location>
</feature>
<sequence>MRTLIRYTILNQDGQPVIRAVRVVYPATARVAPLPQEIEQEREAGRSGEHTLRSEAAEERRPSGA</sequence>
<dbReference type="HOGENOM" id="CLU_2848428_0_0_0"/>
<gene>
    <name evidence="2" type="ordered locus">trd_A0677</name>
</gene>
<feature type="compositionally biased region" description="Basic and acidic residues" evidence="1">
    <location>
        <begin position="39"/>
        <end position="65"/>
    </location>
</feature>
<dbReference type="Proteomes" id="UP000000447">
    <property type="component" value="Plasmid unnamed"/>
</dbReference>
<evidence type="ECO:0000313" key="2">
    <source>
        <dbReference type="EMBL" id="ACM07315.1"/>
    </source>
</evidence>
<proteinExistence type="predicted"/>
<evidence type="ECO:0000256" key="1">
    <source>
        <dbReference type="SAM" id="MobiDB-lite"/>
    </source>
</evidence>
<protein>
    <submittedName>
        <fullName evidence="2">Uncharacterized protein</fullName>
    </submittedName>
</protein>
<dbReference type="KEGG" id="tro:trd_A0677"/>
<reference evidence="2 3" key="1">
    <citation type="journal article" date="2009" name="PLoS ONE">
        <title>Complete genome sequence of the aerobic CO-oxidizing thermophile Thermomicrobium roseum.</title>
        <authorList>
            <person name="Wu D."/>
            <person name="Raymond J."/>
            <person name="Wu M."/>
            <person name="Chatterji S."/>
            <person name="Ren Q."/>
            <person name="Graham J.E."/>
            <person name="Bryant D.A."/>
            <person name="Robb F."/>
            <person name="Colman A."/>
            <person name="Tallon L.J."/>
            <person name="Badger J.H."/>
            <person name="Madupu R."/>
            <person name="Ward N.L."/>
            <person name="Eisen J.A."/>
        </authorList>
    </citation>
    <scope>NUCLEOTIDE SEQUENCE [LARGE SCALE GENOMIC DNA]</scope>
    <source>
        <strain evidence="3">ATCC 27502 / DSM 5159 / P-2</strain>
        <plasmid evidence="2">unnamed</plasmid>
    </source>
</reference>
<evidence type="ECO:0000313" key="3">
    <source>
        <dbReference type="Proteomes" id="UP000000447"/>
    </source>
</evidence>
<name>B9L4G3_THERP</name>
<keyword evidence="3" id="KW-1185">Reference proteome</keyword>
<dbReference type="AlphaFoldDB" id="B9L4G3"/>